<gene>
    <name evidence="6" type="ORF">NCCP1664_17720</name>
</gene>
<accession>A0A5A7NRT2</accession>
<evidence type="ECO:0000256" key="3">
    <source>
        <dbReference type="ARBA" id="ARBA00022679"/>
    </source>
</evidence>
<dbReference type="SUPFAM" id="SSF53335">
    <property type="entry name" value="S-adenosyl-L-methionine-dependent methyltransferases"/>
    <property type="match status" value="1"/>
</dbReference>
<dbReference type="InterPro" id="IPR002052">
    <property type="entry name" value="DNA_methylase_N6_adenine_CS"/>
</dbReference>
<evidence type="ECO:0000313" key="6">
    <source>
        <dbReference type="EMBL" id="GER23276.1"/>
    </source>
</evidence>
<dbReference type="Pfam" id="PF01555">
    <property type="entry name" value="N6_N4_Mtase"/>
    <property type="match status" value="1"/>
</dbReference>
<name>A0A5A7NRT2_9MICC</name>
<evidence type="ECO:0000256" key="1">
    <source>
        <dbReference type="ARBA" id="ARBA00006594"/>
    </source>
</evidence>
<keyword evidence="4" id="KW-0949">S-adenosyl-L-methionine</keyword>
<dbReference type="EMBL" id="BKDJ01000008">
    <property type="protein sequence ID" value="GER23276.1"/>
    <property type="molecule type" value="Genomic_DNA"/>
</dbReference>
<comment type="similarity">
    <text evidence="1">Belongs to the N(4)/N(6)-methyltransferase family.</text>
</comment>
<keyword evidence="2" id="KW-0489">Methyltransferase</keyword>
<evidence type="ECO:0000259" key="5">
    <source>
        <dbReference type="Pfam" id="PF01555"/>
    </source>
</evidence>
<dbReference type="Gene3D" id="3.40.50.150">
    <property type="entry name" value="Vaccinia Virus protein VP39"/>
    <property type="match status" value="1"/>
</dbReference>
<dbReference type="PROSITE" id="PS00092">
    <property type="entry name" value="N6_MTASE"/>
    <property type="match status" value="1"/>
</dbReference>
<comment type="caution">
    <text evidence="6">The sequence shown here is derived from an EMBL/GenBank/DDBJ whole genome shotgun (WGS) entry which is preliminary data.</text>
</comment>
<dbReference type="PRINTS" id="PR00506">
    <property type="entry name" value="D21N6MTFRASE"/>
</dbReference>
<evidence type="ECO:0000256" key="4">
    <source>
        <dbReference type="ARBA" id="ARBA00022691"/>
    </source>
</evidence>
<keyword evidence="7" id="KW-1185">Reference proteome</keyword>
<protein>
    <recommendedName>
        <fullName evidence="5">DNA methylase N-4/N-6 domain-containing protein</fullName>
    </recommendedName>
</protein>
<dbReference type="GO" id="GO:0008170">
    <property type="term" value="F:N-methyltransferase activity"/>
    <property type="evidence" value="ECO:0007669"/>
    <property type="project" value="InterPro"/>
</dbReference>
<dbReference type="AlphaFoldDB" id="A0A5A7NRT2"/>
<reference evidence="6 7" key="1">
    <citation type="submission" date="2019-09" db="EMBL/GenBank/DDBJ databases">
        <title>Arthrobacter zafarii sp. nov., a moderately thermotolerant and halotolerant actinobacterium isolated from Cholistan desert soil of Pakistan.</title>
        <authorList>
            <person name="Amin A."/>
            <person name="Ahmed I."/>
            <person name="Khalid N."/>
            <person name="Schumann P."/>
            <person name="Busse H.J."/>
            <person name="Khan I.U."/>
            <person name="Li S."/>
            <person name="Li W.J."/>
        </authorList>
    </citation>
    <scope>NUCLEOTIDE SEQUENCE [LARGE SCALE GENOMIC DNA]</scope>
    <source>
        <strain evidence="6 7">NCCP-1664</strain>
    </source>
</reference>
<dbReference type="GO" id="GO:0032259">
    <property type="term" value="P:methylation"/>
    <property type="evidence" value="ECO:0007669"/>
    <property type="project" value="UniProtKB-KW"/>
</dbReference>
<dbReference type="InterPro" id="IPR029063">
    <property type="entry name" value="SAM-dependent_MTases_sf"/>
</dbReference>
<proteinExistence type="inferred from homology"/>
<sequence>MKNPRGRLELTWMGKDMSLIPSEQGKYDYEWVDPSDPRAAEVKTVEIVDSVGDRWEENLLIAGDSGDALRALSAIPEWADQYRGKVKLAYIDPPFNTEQAFEHYADQLEHSVWLTMMRDRIRNIKPLLSADASIWVHLDDAEVHRMRVLLDEEFGPDNFIATIAWQKVYAPKNSAKHLSVDQDYVLVYAVNAEQWRPNELVRSASMDAAYKNPDNDPRGPWKPGDLLANKPYSLGRYQIITPSGRVIDGPPPGRYWRISHDKLRELDADNRIYWGADGSNVPALKRFLSEVRGAVPRTMWFHTDVGHNQTGKNEIQALFPGEVPFSTPKPERLLERVLSIASNPGDIVLDCFAGSGTTPAVAHKMGRRWVAVELLESTVKDFIVPRLAKVVNGLDAGGISMKKERVAVDELPEGITPEEARQFTTLLGKVSKSVTGLDDKTLSALRTATRTKDQTTVQWTGGGGFTIARMGLSLYEVDDQDDAVYLSEAAVNGVFARAVAGQLGFRFETGDQVFCGRKGRIRLAVIDGIADENVVRTVASSLADEEKAVVVAKGVVNGMAELMRTLSPGSRIRKAPDDLFAKGTIK</sequence>
<dbReference type="GO" id="GO:0003677">
    <property type="term" value="F:DNA binding"/>
    <property type="evidence" value="ECO:0007669"/>
    <property type="project" value="InterPro"/>
</dbReference>
<organism evidence="6 7">
    <name type="scientific">Zafaria cholistanensis</name>
    <dbReference type="NCBI Taxonomy" id="1682741"/>
    <lineage>
        <taxon>Bacteria</taxon>
        <taxon>Bacillati</taxon>
        <taxon>Actinomycetota</taxon>
        <taxon>Actinomycetes</taxon>
        <taxon>Micrococcales</taxon>
        <taxon>Micrococcaceae</taxon>
        <taxon>Zafaria</taxon>
    </lineage>
</organism>
<evidence type="ECO:0000313" key="7">
    <source>
        <dbReference type="Proteomes" id="UP000325307"/>
    </source>
</evidence>
<dbReference type="Proteomes" id="UP000325307">
    <property type="component" value="Unassembled WGS sequence"/>
</dbReference>
<keyword evidence="3" id="KW-0808">Transferase</keyword>
<feature type="domain" description="DNA methylase N-4/N-6" evidence="5">
    <location>
        <begin position="86"/>
        <end position="380"/>
    </location>
</feature>
<evidence type="ECO:0000256" key="2">
    <source>
        <dbReference type="ARBA" id="ARBA00022603"/>
    </source>
</evidence>
<dbReference type="InterPro" id="IPR002941">
    <property type="entry name" value="DNA_methylase_N4/N6"/>
</dbReference>
<dbReference type="InterPro" id="IPR002295">
    <property type="entry name" value="N4/N6-MTase_EcoPI_Mod-like"/>
</dbReference>